<dbReference type="PANTHER" id="PTHR16301">
    <property type="entry name" value="IMPACT-RELATED"/>
    <property type="match status" value="1"/>
</dbReference>
<dbReference type="GO" id="GO:0005737">
    <property type="term" value="C:cytoplasm"/>
    <property type="evidence" value="ECO:0007669"/>
    <property type="project" value="TreeGrafter"/>
</dbReference>
<evidence type="ECO:0000256" key="1">
    <source>
        <dbReference type="ARBA" id="ARBA00007665"/>
    </source>
</evidence>
<dbReference type="InterPro" id="IPR023582">
    <property type="entry name" value="Impact"/>
</dbReference>
<dbReference type="Pfam" id="PF01205">
    <property type="entry name" value="Impact_N"/>
    <property type="match status" value="1"/>
</dbReference>
<dbReference type="InterPro" id="IPR036956">
    <property type="entry name" value="Impact_N_sf"/>
</dbReference>
<dbReference type="Pfam" id="PF09186">
    <property type="entry name" value="DUF1949"/>
    <property type="match status" value="1"/>
</dbReference>
<dbReference type="SUPFAM" id="SSF54211">
    <property type="entry name" value="Ribosomal protein S5 domain 2-like"/>
    <property type="match status" value="1"/>
</dbReference>
<sequence length="197" mass="21809">MDVLAHYASAELYIKNSRFLAEIIPVTGQNEAREQLKAQKEKYFDATHVVHAFIVGKAGEIMGMSDDGEPAGTAGRPVLDVLKGRNCTNILLTVTRWFGGTLLGTGGLVKAYGDSAKAVLDKGIYVPLIERRPFSFSLEYDLYNQVKRFLSDYDITEEKEDFGTDIHLSGLVPQDNFDAIQKYIISLTKGKVSTIEP</sequence>
<dbReference type="EMBL" id="JAHLFV010000193">
    <property type="protein sequence ID" value="MBU3850567.1"/>
    <property type="molecule type" value="Genomic_DNA"/>
</dbReference>
<dbReference type="InterPro" id="IPR035647">
    <property type="entry name" value="EFG_III/V"/>
</dbReference>
<name>A0A9E2L2Z1_9SPIR</name>
<dbReference type="InterPro" id="IPR001498">
    <property type="entry name" value="Impact_N"/>
</dbReference>
<dbReference type="GO" id="GO:0006446">
    <property type="term" value="P:regulation of translational initiation"/>
    <property type="evidence" value="ECO:0007669"/>
    <property type="project" value="TreeGrafter"/>
</dbReference>
<evidence type="ECO:0000259" key="3">
    <source>
        <dbReference type="Pfam" id="PF09186"/>
    </source>
</evidence>
<feature type="domain" description="UPF0029" evidence="3">
    <location>
        <begin position="137"/>
        <end position="191"/>
    </location>
</feature>
<gene>
    <name evidence="4" type="ORF">IAA16_08380</name>
</gene>
<evidence type="ECO:0000313" key="5">
    <source>
        <dbReference type="Proteomes" id="UP000823914"/>
    </source>
</evidence>
<comment type="caution">
    <text evidence="4">The sequence shown here is derived from an EMBL/GenBank/DDBJ whole genome shotgun (WGS) entry which is preliminary data.</text>
</comment>
<dbReference type="AlphaFoldDB" id="A0A9E2L2Z1"/>
<comment type="similarity">
    <text evidence="1">Belongs to the IMPACT family.</text>
</comment>
<evidence type="ECO:0000313" key="4">
    <source>
        <dbReference type="EMBL" id="MBU3850567.1"/>
    </source>
</evidence>
<organism evidence="4 5">
    <name type="scientific">Candidatus Treponema excrementipullorum</name>
    <dbReference type="NCBI Taxonomy" id="2838768"/>
    <lineage>
        <taxon>Bacteria</taxon>
        <taxon>Pseudomonadati</taxon>
        <taxon>Spirochaetota</taxon>
        <taxon>Spirochaetia</taxon>
        <taxon>Spirochaetales</taxon>
        <taxon>Treponemataceae</taxon>
        <taxon>Treponema</taxon>
    </lineage>
</organism>
<reference evidence="4" key="2">
    <citation type="submission" date="2021-04" db="EMBL/GenBank/DDBJ databases">
        <authorList>
            <person name="Gilroy R."/>
        </authorList>
    </citation>
    <scope>NUCLEOTIDE SEQUENCE</scope>
    <source>
        <strain evidence="4">Gambia15-2214</strain>
    </source>
</reference>
<reference evidence="4" key="1">
    <citation type="journal article" date="2021" name="PeerJ">
        <title>Extensive microbial diversity within the chicken gut microbiome revealed by metagenomics and culture.</title>
        <authorList>
            <person name="Gilroy R."/>
            <person name="Ravi A."/>
            <person name="Getino M."/>
            <person name="Pursley I."/>
            <person name="Horton D.L."/>
            <person name="Alikhan N.F."/>
            <person name="Baker D."/>
            <person name="Gharbi K."/>
            <person name="Hall N."/>
            <person name="Watson M."/>
            <person name="Adriaenssens E.M."/>
            <person name="Foster-Nyarko E."/>
            <person name="Jarju S."/>
            <person name="Secka A."/>
            <person name="Antonio M."/>
            <person name="Oren A."/>
            <person name="Chaudhuri R.R."/>
            <person name="La Ragione R."/>
            <person name="Hildebrand F."/>
            <person name="Pallen M.J."/>
        </authorList>
    </citation>
    <scope>NUCLEOTIDE SEQUENCE</scope>
    <source>
        <strain evidence="4">Gambia15-2214</strain>
    </source>
</reference>
<evidence type="ECO:0000259" key="2">
    <source>
        <dbReference type="Pfam" id="PF01205"/>
    </source>
</evidence>
<proteinExistence type="inferred from homology"/>
<accession>A0A9E2L2Z1</accession>
<dbReference type="PANTHER" id="PTHR16301:SF20">
    <property type="entry name" value="IMPACT FAMILY MEMBER YIGZ"/>
    <property type="match status" value="1"/>
</dbReference>
<dbReference type="InterPro" id="IPR015269">
    <property type="entry name" value="UPF0029_Impact_C"/>
</dbReference>
<protein>
    <submittedName>
        <fullName evidence="4">YigZ family protein</fullName>
    </submittedName>
</protein>
<dbReference type="Gene3D" id="3.30.70.240">
    <property type="match status" value="1"/>
</dbReference>
<dbReference type="Gene3D" id="3.30.230.30">
    <property type="entry name" value="Impact, N-terminal domain"/>
    <property type="match status" value="1"/>
</dbReference>
<dbReference type="InterPro" id="IPR020568">
    <property type="entry name" value="Ribosomal_Su5_D2-typ_SF"/>
</dbReference>
<dbReference type="Proteomes" id="UP000823914">
    <property type="component" value="Unassembled WGS sequence"/>
</dbReference>
<feature type="domain" description="Impact N-terminal" evidence="2">
    <location>
        <begin position="15"/>
        <end position="120"/>
    </location>
</feature>
<dbReference type="SUPFAM" id="SSF54980">
    <property type="entry name" value="EF-G C-terminal domain-like"/>
    <property type="match status" value="1"/>
</dbReference>